<dbReference type="EMBL" id="BMTF01000004">
    <property type="protein sequence ID" value="GGV79826.1"/>
    <property type="molecule type" value="Genomic_DNA"/>
</dbReference>
<sequence length="118" mass="12566">MRVGVQALEQGQGGARRTQRAALPGDRRLDGPEHIERSGLGRYGDEASRGVAVRHHQMQGAQTAGHLARRKASVRERAPIGREGLVADAVRRPAGVRGRGGGGGRARSSRRPPRPVSV</sequence>
<evidence type="ECO:0000313" key="3">
    <source>
        <dbReference type="Proteomes" id="UP000660675"/>
    </source>
</evidence>
<reference evidence="3" key="1">
    <citation type="journal article" date="2019" name="Int. J. Syst. Evol. Microbiol.">
        <title>The Global Catalogue of Microorganisms (GCM) 10K type strain sequencing project: providing services to taxonomists for standard genome sequencing and annotation.</title>
        <authorList>
            <consortium name="The Broad Institute Genomics Platform"/>
            <consortium name="The Broad Institute Genome Sequencing Center for Infectious Disease"/>
            <person name="Wu L."/>
            <person name="Ma J."/>
        </authorList>
    </citation>
    <scope>NUCLEOTIDE SEQUENCE [LARGE SCALE GENOMIC DNA]</scope>
    <source>
        <strain evidence="3">JCM 4376</strain>
    </source>
</reference>
<evidence type="ECO:0000256" key="1">
    <source>
        <dbReference type="SAM" id="MobiDB-lite"/>
    </source>
</evidence>
<feature type="compositionally biased region" description="Basic and acidic residues" evidence="1">
    <location>
        <begin position="25"/>
        <end position="44"/>
    </location>
</feature>
<evidence type="ECO:0000313" key="2">
    <source>
        <dbReference type="EMBL" id="GGV79826.1"/>
    </source>
</evidence>
<comment type="caution">
    <text evidence="2">The sequence shown here is derived from an EMBL/GenBank/DDBJ whole genome shotgun (WGS) entry which is preliminary data.</text>
</comment>
<proteinExistence type="predicted"/>
<feature type="region of interest" description="Disordered" evidence="1">
    <location>
        <begin position="1"/>
        <end position="44"/>
    </location>
</feature>
<feature type="compositionally biased region" description="Basic residues" evidence="1">
    <location>
        <begin position="107"/>
        <end position="118"/>
    </location>
</feature>
<accession>A0ABQ2VVE1</accession>
<keyword evidence="3" id="KW-1185">Reference proteome</keyword>
<gene>
    <name evidence="2" type="ORF">GCM10015535_17200</name>
</gene>
<dbReference type="Proteomes" id="UP000660675">
    <property type="component" value="Unassembled WGS sequence"/>
</dbReference>
<name>A0ABQ2VVE1_9ACTN</name>
<organism evidence="2 3">
    <name type="scientific">Streptomyces gelaticus</name>
    <dbReference type="NCBI Taxonomy" id="285446"/>
    <lineage>
        <taxon>Bacteria</taxon>
        <taxon>Bacillati</taxon>
        <taxon>Actinomycetota</taxon>
        <taxon>Actinomycetes</taxon>
        <taxon>Kitasatosporales</taxon>
        <taxon>Streptomycetaceae</taxon>
        <taxon>Streptomyces</taxon>
    </lineage>
</organism>
<feature type="region of interest" description="Disordered" evidence="1">
    <location>
        <begin position="58"/>
        <end position="118"/>
    </location>
</feature>
<protein>
    <submittedName>
        <fullName evidence="2">Uncharacterized protein</fullName>
    </submittedName>
</protein>